<dbReference type="PROSITE" id="PS50125">
    <property type="entry name" value="GUANYLATE_CYCLASE_2"/>
    <property type="match status" value="1"/>
</dbReference>
<dbReference type="PANTHER" id="PTHR43081">
    <property type="entry name" value="ADENYLATE CYCLASE, TERMINAL-DIFFERENTIATION SPECIFIC-RELATED"/>
    <property type="match status" value="1"/>
</dbReference>
<dbReference type="CDD" id="cd01040">
    <property type="entry name" value="Mb-like"/>
    <property type="match status" value="2"/>
</dbReference>
<evidence type="ECO:0000313" key="4">
    <source>
        <dbReference type="Proteomes" id="UP000515908"/>
    </source>
</evidence>
<dbReference type="SUPFAM" id="SSF46458">
    <property type="entry name" value="Globin-like"/>
    <property type="match status" value="2"/>
</dbReference>
<dbReference type="Proteomes" id="UP000515908">
    <property type="component" value="Chromosome 29"/>
</dbReference>
<evidence type="ECO:0000313" key="3">
    <source>
        <dbReference type="EMBL" id="CAD2222937.1"/>
    </source>
</evidence>
<gene>
    <name evidence="3" type="ORF">ADEAN_001049300</name>
</gene>
<dbReference type="GO" id="GO:0035556">
    <property type="term" value="P:intracellular signal transduction"/>
    <property type="evidence" value="ECO:0007669"/>
    <property type="project" value="InterPro"/>
</dbReference>
<dbReference type="InterPro" id="IPR029787">
    <property type="entry name" value="Nucleotide_cyclase"/>
</dbReference>
<proteinExistence type="predicted"/>
<dbReference type="InterPro" id="IPR044399">
    <property type="entry name" value="Mb-like_M"/>
</dbReference>
<dbReference type="GO" id="GO:0009190">
    <property type="term" value="P:cyclic nucleotide biosynthetic process"/>
    <property type="evidence" value="ECO:0007669"/>
    <property type="project" value="InterPro"/>
</dbReference>
<dbReference type="SUPFAM" id="SSF55073">
    <property type="entry name" value="Nucleotide cyclase"/>
    <property type="match status" value="1"/>
</dbReference>
<dbReference type="VEuPathDB" id="TriTrypDB:ADEAN_001049300"/>
<dbReference type="Pfam" id="PF00211">
    <property type="entry name" value="Guanylate_cyc"/>
    <property type="match status" value="1"/>
</dbReference>
<evidence type="ECO:0000256" key="1">
    <source>
        <dbReference type="SAM" id="MobiDB-lite"/>
    </source>
</evidence>
<evidence type="ECO:0000259" key="2">
    <source>
        <dbReference type="PROSITE" id="PS50125"/>
    </source>
</evidence>
<dbReference type="CDD" id="cd07302">
    <property type="entry name" value="CHD"/>
    <property type="match status" value="1"/>
</dbReference>
<dbReference type="SMART" id="SM00044">
    <property type="entry name" value="CYCc"/>
    <property type="match status" value="1"/>
</dbReference>
<keyword evidence="4" id="KW-1185">Reference proteome</keyword>
<dbReference type="InterPro" id="IPR012292">
    <property type="entry name" value="Globin/Proto"/>
</dbReference>
<dbReference type="GO" id="GO:0020037">
    <property type="term" value="F:heme binding"/>
    <property type="evidence" value="ECO:0007669"/>
    <property type="project" value="InterPro"/>
</dbReference>
<feature type="compositionally biased region" description="Acidic residues" evidence="1">
    <location>
        <begin position="42"/>
        <end position="52"/>
    </location>
</feature>
<dbReference type="InterPro" id="IPR001054">
    <property type="entry name" value="A/G_cyclase"/>
</dbReference>
<reference evidence="3 4" key="1">
    <citation type="submission" date="2020-08" db="EMBL/GenBank/DDBJ databases">
        <authorList>
            <person name="Newling K."/>
            <person name="Davey J."/>
            <person name="Forrester S."/>
        </authorList>
    </citation>
    <scope>NUCLEOTIDE SEQUENCE [LARGE SCALE GENOMIC DNA]</scope>
    <source>
        <strain evidence="4">Crithidia deanei Carvalho (ATCC PRA-265)</strain>
    </source>
</reference>
<dbReference type="InterPro" id="IPR009050">
    <property type="entry name" value="Globin-like_sf"/>
</dbReference>
<sequence>MSLPPIAGDKKGIKKYQSPSIDTDDAERRKESFHRRSVAESMADEEEEEEEDSRSSSNPDIAAAAAANEKSISLSKSHQEEGREKLFSVIGKTASLLKERREEQDRQVAEFLANMRKTEETAEERYTMAEEIQAISATSEVGLAQKKGFYYDNLTVEEEKMLDALVLEVQEIKARRKVKYDPSTVQGSFALLLQMDCLTEFGIQLYEQLAREEVYIPVQMARMTRDERITAIFRIINICVSLYDKPNDMFETLVAEGTRHRSFGVGVHNFRALRNAFLFAFQKCVDPKIYEASAGDWQNFWKLAVNLMSQGSLSGEGERLGKIYVKEWTEELLKYLSDIQKEMDRSGKVEDHFMHVMFMKAIEKDPSYKRFDYVYNSKRICQRHFDTVVLIAKSLGSPEDQTALLFELGARHITYNVTREILDDFTEPFLQAVQHYLKDDFTDPVMYYFKKLFLMTTGGMINGMDAGKNTGENKKAPDGSEPFCLLFTDIESSTNLWQRFPEVMKEAVERHHRMIRTVIADNGGYEVKTVGDSFIIAAKDVFVGMKIAVGIQLELMRHLPIAPGFEMLEEVQGGGDPSAWSNQTLRVRIGIEHCTQATATYDTIHRRYDYYGPSVNQCARIEAAAAGGQILMSRDTFKALKAIPAFHDEPCPPFLRDLDGTSAADERGLDHFVAVTDVGKLKLKGIKKRVKLFSMTPIELAGRDFGRFAE</sequence>
<protein>
    <submittedName>
        <fullName evidence="3">Adenylate and Guanylate cyclase catalytic domain containing protein, putative</fullName>
    </submittedName>
</protein>
<organism evidence="3 4">
    <name type="scientific">Angomonas deanei</name>
    <dbReference type="NCBI Taxonomy" id="59799"/>
    <lineage>
        <taxon>Eukaryota</taxon>
        <taxon>Discoba</taxon>
        <taxon>Euglenozoa</taxon>
        <taxon>Kinetoplastea</taxon>
        <taxon>Metakinetoplastina</taxon>
        <taxon>Trypanosomatida</taxon>
        <taxon>Trypanosomatidae</taxon>
        <taxon>Strigomonadinae</taxon>
        <taxon>Angomonas</taxon>
    </lineage>
</organism>
<feature type="region of interest" description="Disordered" evidence="1">
    <location>
        <begin position="1"/>
        <end position="79"/>
    </location>
</feature>
<dbReference type="Gene3D" id="1.10.490.10">
    <property type="entry name" value="Globins"/>
    <property type="match status" value="2"/>
</dbReference>
<dbReference type="Gene3D" id="3.30.70.1230">
    <property type="entry name" value="Nucleotide cyclase"/>
    <property type="match status" value="1"/>
</dbReference>
<name>A0A7G2CUM4_9TRYP</name>
<dbReference type="PANTHER" id="PTHR43081:SF1">
    <property type="entry name" value="ADENYLATE CYCLASE, TERMINAL-DIFFERENTIATION SPECIFIC"/>
    <property type="match status" value="1"/>
</dbReference>
<dbReference type="InterPro" id="IPR050697">
    <property type="entry name" value="Adenylyl/Guanylyl_Cyclase_3/4"/>
</dbReference>
<dbReference type="EMBL" id="LR877173">
    <property type="protein sequence ID" value="CAD2222937.1"/>
    <property type="molecule type" value="Genomic_DNA"/>
</dbReference>
<accession>A0A7G2CUM4</accession>
<dbReference type="AlphaFoldDB" id="A0A7G2CUM4"/>
<dbReference type="GO" id="GO:0019825">
    <property type="term" value="F:oxygen binding"/>
    <property type="evidence" value="ECO:0007669"/>
    <property type="project" value="InterPro"/>
</dbReference>
<feature type="domain" description="Guanylate cyclase" evidence="2">
    <location>
        <begin position="484"/>
        <end position="622"/>
    </location>
</feature>